<evidence type="ECO:0000256" key="3">
    <source>
        <dbReference type="ARBA" id="ARBA00022692"/>
    </source>
</evidence>
<evidence type="ECO:0000313" key="8">
    <source>
        <dbReference type="EMBL" id="NIH65561.1"/>
    </source>
</evidence>
<feature type="transmembrane region" description="Helical" evidence="6">
    <location>
        <begin position="249"/>
        <end position="273"/>
    </location>
</feature>
<proteinExistence type="inferred from homology"/>
<dbReference type="RefSeq" id="WP_166753299.1">
    <property type="nucleotide sequence ID" value="NZ_BAABJU010000007.1"/>
</dbReference>
<gene>
    <name evidence="8" type="ORF">FB380_000007</name>
    <name evidence="7" type="ORF">GCM10011589_21970</name>
</gene>
<feature type="transmembrane region" description="Helical" evidence="6">
    <location>
        <begin position="476"/>
        <end position="492"/>
    </location>
</feature>
<reference evidence="10" key="2">
    <citation type="journal article" date="2019" name="Int. J. Syst. Evol. Microbiol.">
        <title>The Global Catalogue of Microorganisms (GCM) 10K type strain sequencing project: providing services to taxonomists for standard genome sequencing and annotation.</title>
        <authorList>
            <consortium name="The Broad Institute Genomics Platform"/>
            <consortium name="The Broad Institute Genome Sequencing Center for Infectious Disease"/>
            <person name="Wu L."/>
            <person name="Ma J."/>
        </authorList>
    </citation>
    <scope>NUCLEOTIDE SEQUENCE [LARGE SCALE GENOMIC DNA]</scope>
    <source>
        <strain evidence="10">CGMCC 4.5581</strain>
    </source>
</reference>
<feature type="transmembrane region" description="Helical" evidence="6">
    <location>
        <begin position="143"/>
        <end position="164"/>
    </location>
</feature>
<feature type="transmembrane region" description="Helical" evidence="6">
    <location>
        <begin position="79"/>
        <end position="104"/>
    </location>
</feature>
<dbReference type="EMBL" id="JAAMPA010000001">
    <property type="protein sequence ID" value="NIH65561.1"/>
    <property type="molecule type" value="Genomic_DNA"/>
</dbReference>
<feature type="transmembrane region" description="Helical" evidence="6">
    <location>
        <begin position="176"/>
        <end position="199"/>
    </location>
</feature>
<accession>A0A846LED4</accession>
<dbReference type="Proteomes" id="UP000552836">
    <property type="component" value="Unassembled WGS sequence"/>
</dbReference>
<evidence type="ECO:0000313" key="10">
    <source>
        <dbReference type="Proteomes" id="UP000648663"/>
    </source>
</evidence>
<keyword evidence="10" id="KW-1185">Reference proteome</keyword>
<dbReference type="InterPro" id="IPR045225">
    <property type="entry name" value="Uracil/uridine/allantoin_perm"/>
</dbReference>
<feature type="transmembrane region" description="Helical" evidence="6">
    <location>
        <begin position="452"/>
        <end position="470"/>
    </location>
</feature>
<dbReference type="PANTHER" id="PTHR30618">
    <property type="entry name" value="NCS1 FAMILY PURINE/PYRIMIDINE TRANSPORTER"/>
    <property type="match status" value="1"/>
</dbReference>
<evidence type="ECO:0000256" key="2">
    <source>
        <dbReference type="ARBA" id="ARBA00008974"/>
    </source>
</evidence>
<comment type="similarity">
    <text evidence="2">Belongs to the purine-cytosine permease (2.A.39) family.</text>
</comment>
<feature type="transmembrane region" description="Helical" evidence="6">
    <location>
        <begin position="336"/>
        <end position="361"/>
    </location>
</feature>
<dbReference type="InterPro" id="IPR001248">
    <property type="entry name" value="Pur-cyt_permease"/>
</dbReference>
<dbReference type="GO" id="GO:0005886">
    <property type="term" value="C:plasma membrane"/>
    <property type="evidence" value="ECO:0007669"/>
    <property type="project" value="TreeGrafter"/>
</dbReference>
<dbReference type="Pfam" id="PF02133">
    <property type="entry name" value="Transp_cyt_pur"/>
    <property type="match status" value="1"/>
</dbReference>
<reference evidence="7" key="4">
    <citation type="submission" date="2024-05" db="EMBL/GenBank/DDBJ databases">
        <authorList>
            <person name="Sun Q."/>
            <person name="Zhou Y."/>
        </authorList>
    </citation>
    <scope>NUCLEOTIDE SEQUENCE</scope>
    <source>
        <strain evidence="7">CGMCC 4.5581</strain>
    </source>
</reference>
<keyword evidence="3 6" id="KW-0812">Transmembrane</keyword>
<evidence type="ECO:0000256" key="6">
    <source>
        <dbReference type="SAM" id="Phobius"/>
    </source>
</evidence>
<name>A0A846LED4_9ACTN</name>
<feature type="transmembrane region" description="Helical" evidence="6">
    <location>
        <begin position="211"/>
        <end position="229"/>
    </location>
</feature>
<dbReference type="AlphaFoldDB" id="A0A846LED4"/>
<dbReference type="Gene3D" id="1.10.4160.10">
    <property type="entry name" value="Hydantoin permease"/>
    <property type="match status" value="1"/>
</dbReference>
<organism evidence="8 9">
    <name type="scientific">Modestobacter marinus</name>
    <dbReference type="NCBI Taxonomy" id="477641"/>
    <lineage>
        <taxon>Bacteria</taxon>
        <taxon>Bacillati</taxon>
        <taxon>Actinomycetota</taxon>
        <taxon>Actinomycetes</taxon>
        <taxon>Geodermatophilales</taxon>
        <taxon>Geodermatophilaceae</taxon>
        <taxon>Modestobacter</taxon>
    </lineage>
</organism>
<evidence type="ECO:0000256" key="4">
    <source>
        <dbReference type="ARBA" id="ARBA00022989"/>
    </source>
</evidence>
<reference evidence="7" key="1">
    <citation type="journal article" date="2014" name="Int. J. Syst. Evol. Microbiol.">
        <title>Complete genome of a new Firmicutes species belonging to the dominant human colonic microbiota ('Ruminococcus bicirculans') reveals two chromosomes and a selective capacity to utilize plant glucans.</title>
        <authorList>
            <consortium name="NISC Comparative Sequencing Program"/>
            <person name="Wegmann U."/>
            <person name="Louis P."/>
            <person name="Goesmann A."/>
            <person name="Henrissat B."/>
            <person name="Duncan S.H."/>
            <person name="Flint H.J."/>
        </authorList>
    </citation>
    <scope>NUCLEOTIDE SEQUENCE</scope>
    <source>
        <strain evidence="7">CGMCC 4.5581</strain>
    </source>
</reference>
<evidence type="ECO:0000313" key="9">
    <source>
        <dbReference type="Proteomes" id="UP000552836"/>
    </source>
</evidence>
<reference evidence="8 9" key="3">
    <citation type="submission" date="2020-02" db="EMBL/GenBank/DDBJ databases">
        <title>Sequencing the genomes of 1000 actinobacteria strains.</title>
        <authorList>
            <person name="Klenk H.-P."/>
        </authorList>
    </citation>
    <scope>NUCLEOTIDE SEQUENCE [LARGE SCALE GENOMIC DNA]</scope>
    <source>
        <strain evidence="8 9">DSM 45201</strain>
    </source>
</reference>
<comment type="subcellular location">
    <subcellularLocation>
        <location evidence="1">Membrane</location>
        <topology evidence="1">Multi-pass membrane protein</topology>
    </subcellularLocation>
</comment>
<evidence type="ECO:0000313" key="7">
    <source>
        <dbReference type="EMBL" id="GGL65438.1"/>
    </source>
</evidence>
<dbReference type="Proteomes" id="UP000648663">
    <property type="component" value="Unassembled WGS sequence"/>
</dbReference>
<dbReference type="EMBL" id="BMMI01000004">
    <property type="protein sequence ID" value="GGL65438.1"/>
    <property type="molecule type" value="Genomic_DNA"/>
</dbReference>
<feature type="transmembrane region" description="Helical" evidence="6">
    <location>
        <begin position="399"/>
        <end position="424"/>
    </location>
</feature>
<dbReference type="PANTHER" id="PTHR30618:SF6">
    <property type="entry name" value="NCS1 FAMILY NUCLEOBASE:CATION SYMPORTER-1"/>
    <property type="match status" value="1"/>
</dbReference>
<comment type="caution">
    <text evidence="8">The sequence shown here is derived from an EMBL/GenBank/DDBJ whole genome shotgun (WGS) entry which is preliminary data.</text>
</comment>
<dbReference type="GO" id="GO:0015205">
    <property type="term" value="F:nucleobase transmembrane transporter activity"/>
    <property type="evidence" value="ECO:0007669"/>
    <property type="project" value="TreeGrafter"/>
</dbReference>
<feature type="transmembrane region" description="Helical" evidence="6">
    <location>
        <begin position="294"/>
        <end position="316"/>
    </location>
</feature>
<evidence type="ECO:0000256" key="5">
    <source>
        <dbReference type="ARBA" id="ARBA00023136"/>
    </source>
</evidence>
<evidence type="ECO:0000256" key="1">
    <source>
        <dbReference type="ARBA" id="ARBA00004141"/>
    </source>
</evidence>
<keyword evidence="4 6" id="KW-1133">Transmembrane helix</keyword>
<protein>
    <submittedName>
        <fullName evidence="8">NCS1 family nucleobase:cation symporter-1</fullName>
    </submittedName>
    <submittedName>
        <fullName evidence="7">Nitrate reductase</fullName>
    </submittedName>
</protein>
<feature type="transmembrane region" description="Helical" evidence="6">
    <location>
        <begin position="373"/>
        <end position="393"/>
    </location>
</feature>
<sequence length="515" mass="54414">MTTTSPEPVALATDVPAPLGTAPSAAAPGGALIGADHDPRLTNADLAPLRQQRWGSYNIFAFWMSDVHSVGGYVTAGSLFALGIAAWQVLIALVVGIVIVQVFVNLVAKPSQQTGVPYPVINRAVFGVKGANIPAIIRGLIAVAWYGVQTFLAASSLNIIWLKFVPGAEALLEPSFLGLAALGWISFAVLWVAQAALFWRGMETIRRFIDVAGPAVYVVMIILAGYLVSEAGWSNIDLSLHTGPTLSGWATVSTMLGAIALVVSYFSGPMLNFGDFARYGKSFAAVKRGNLLGLPLNFLFFSLLTVVCASATVPVFGELITDPIATVEAIDSTFAILLGGLTFVIATVGINIVANFIAPAFDFSNVAPQKISWRAGGMIAAVGSVLLTPWNWYDSAEGIRFSLGILGSLIGPLFGILIAGYYLASRQRVAVDDMYSMSPTGRYWFRGGYNPNAVLAVVFAGVPTILLSLFTGVGDYGWFIGCGLGFVLFAGLERVRPMMPQLDPAEAGVSDGTRA</sequence>
<dbReference type="CDD" id="cd11555">
    <property type="entry name" value="SLC-NCS1sbd_u1"/>
    <property type="match status" value="1"/>
</dbReference>
<keyword evidence="5 6" id="KW-0472">Membrane</keyword>